<reference evidence="2" key="1">
    <citation type="submission" date="2020-05" db="UniProtKB">
        <authorList>
            <consortium name="EnsemblMetazoa"/>
        </authorList>
    </citation>
    <scope>IDENTIFICATION</scope>
    <source>
        <strain evidence="2">Jacobina</strain>
    </source>
</reference>
<feature type="compositionally biased region" description="Polar residues" evidence="1">
    <location>
        <begin position="90"/>
        <end position="107"/>
    </location>
</feature>
<keyword evidence="3" id="KW-1185">Reference proteome</keyword>
<dbReference type="Proteomes" id="UP000092461">
    <property type="component" value="Unassembled WGS sequence"/>
</dbReference>
<feature type="compositionally biased region" description="Low complexity" evidence="1">
    <location>
        <begin position="108"/>
        <end position="120"/>
    </location>
</feature>
<sequence>AEGFHIGGSGIDWTVGLKKEKKGIRSVSAGQHLHLSGDLKNNNVSVAAQQGVYFNQQAQQQPTQPPQSQAPASSASGPGAPQAPQQNTQGLSSDSYTVSQSQTINFTQQSMRQRQQQSVGGNMGGNGGAGGGIQTMAGGAGSMTNPNMPVHGNGSQAQMVSMSQSQHMSVSGMVQGGAPGGTIGQQPGAMGPTNGAGQVSNAMTMGPNMMNQGVPNQMGGMSMSPMNVSGAAGGAMSGPNGMVGTPNAAMMASMGGGPNGGPMGGIRHDPTKFMQQQQMMQRAQAMQHMQGARPPPPEYKAAQAQMIQAQMMHQGPMMRPQHSMYMQHPNHGGPRTMGPYGQRPPNVQVPEGMPMGSQQEWRHIFMSQQQNMNFNSTGMRTNFNPNHQGFNMQNSGPGNGGNSNMQMTPMQQQMMRNQQQQQQIGGQGQLVGMNQSTMQQMLVQQQQQQQQGMMNQMQMNTMHMSQTQSMSLQQQSVMNNFSQTTQQANAAMISSGQTQQAQQQQANTQQPPQTTSASISPSGNDFNFEFLENIPVGDTSGFSAQDLFNSLDNDSFNLQDMLQ</sequence>
<dbReference type="EnsemblMetazoa" id="LLOJ006633-RA">
    <property type="protein sequence ID" value="LLOJ006633-PA"/>
    <property type="gene ID" value="LLOJ006633"/>
</dbReference>
<dbReference type="VEuPathDB" id="VectorBase:LLONM1_001322"/>
<dbReference type="EMBL" id="AJWK01021901">
    <property type="status" value="NOT_ANNOTATED_CDS"/>
    <property type="molecule type" value="Genomic_DNA"/>
</dbReference>
<organism evidence="2 3">
    <name type="scientific">Lutzomyia longipalpis</name>
    <name type="common">Sand fly</name>
    <dbReference type="NCBI Taxonomy" id="7200"/>
    <lineage>
        <taxon>Eukaryota</taxon>
        <taxon>Metazoa</taxon>
        <taxon>Ecdysozoa</taxon>
        <taxon>Arthropoda</taxon>
        <taxon>Hexapoda</taxon>
        <taxon>Insecta</taxon>
        <taxon>Pterygota</taxon>
        <taxon>Neoptera</taxon>
        <taxon>Endopterygota</taxon>
        <taxon>Diptera</taxon>
        <taxon>Nematocera</taxon>
        <taxon>Psychodoidea</taxon>
        <taxon>Psychodidae</taxon>
        <taxon>Lutzomyia</taxon>
        <taxon>Lutzomyia</taxon>
    </lineage>
</organism>
<dbReference type="EMBL" id="AJWK01021900">
    <property type="status" value="NOT_ANNOTATED_CDS"/>
    <property type="molecule type" value="Genomic_DNA"/>
</dbReference>
<protein>
    <submittedName>
        <fullName evidence="2">Uncharacterized protein</fullName>
    </submittedName>
</protein>
<accession>A0A1B0GJK6</accession>
<feature type="compositionally biased region" description="Low complexity" evidence="1">
    <location>
        <begin position="494"/>
        <end position="522"/>
    </location>
</feature>
<proteinExistence type="predicted"/>
<name>A0A1B0GJK6_LUTLO</name>
<feature type="region of interest" description="Disordered" evidence="1">
    <location>
        <begin position="489"/>
        <end position="526"/>
    </location>
</feature>
<evidence type="ECO:0000313" key="2">
    <source>
        <dbReference type="EnsemblMetazoa" id="LLOJ006633-PA"/>
    </source>
</evidence>
<feature type="region of interest" description="Disordered" evidence="1">
    <location>
        <begin position="56"/>
        <end position="140"/>
    </location>
</feature>
<feature type="compositionally biased region" description="Gly residues" evidence="1">
    <location>
        <begin position="121"/>
        <end position="140"/>
    </location>
</feature>
<feature type="compositionally biased region" description="Low complexity" evidence="1">
    <location>
        <begin position="56"/>
        <end position="89"/>
    </location>
</feature>
<evidence type="ECO:0000256" key="1">
    <source>
        <dbReference type="SAM" id="MobiDB-lite"/>
    </source>
</evidence>
<dbReference type="VEuPathDB" id="VectorBase:LLOJ006633"/>
<evidence type="ECO:0000313" key="3">
    <source>
        <dbReference type="Proteomes" id="UP000092461"/>
    </source>
</evidence>
<dbReference type="AlphaFoldDB" id="A0A1B0GJK6"/>